<dbReference type="PANTHER" id="PTHR11207:SF0">
    <property type="entry name" value="RIBONUCLEASE 3"/>
    <property type="match status" value="1"/>
</dbReference>
<dbReference type="PANTHER" id="PTHR11207">
    <property type="entry name" value="RIBONUCLEASE III"/>
    <property type="match status" value="1"/>
</dbReference>
<dbReference type="FunFam" id="3.30.160.20:FF:000003">
    <property type="entry name" value="Ribonuclease 3"/>
    <property type="match status" value="1"/>
</dbReference>
<dbReference type="Pfam" id="PF14622">
    <property type="entry name" value="Ribonucleas_3_3"/>
    <property type="match status" value="1"/>
</dbReference>
<dbReference type="HAMAP" id="MF_00104">
    <property type="entry name" value="RNase_III"/>
    <property type="match status" value="1"/>
</dbReference>
<dbReference type="Proteomes" id="UP000442619">
    <property type="component" value="Unassembled WGS sequence"/>
</dbReference>
<comment type="catalytic activity">
    <reaction evidence="1 15">
        <text>Endonucleolytic cleavage to 5'-phosphomonoester.</text>
        <dbReference type="EC" id="3.1.26.3"/>
    </reaction>
</comment>
<dbReference type="Gene3D" id="3.30.160.20">
    <property type="match status" value="1"/>
</dbReference>
<evidence type="ECO:0000256" key="6">
    <source>
        <dbReference type="ARBA" id="ARBA00022552"/>
    </source>
</evidence>
<dbReference type="InterPro" id="IPR011907">
    <property type="entry name" value="RNase_III"/>
</dbReference>
<dbReference type="RefSeq" id="WP_154514249.1">
    <property type="nucleotide sequence ID" value="NZ_JAXFJJ010000017.1"/>
</dbReference>
<keyword evidence="12 15" id="KW-0378">Hydrolase</keyword>
<accession>A0A844FQS1</accession>
<evidence type="ECO:0000256" key="15">
    <source>
        <dbReference type="HAMAP-Rule" id="MF_00104"/>
    </source>
</evidence>
<keyword evidence="19" id="KW-1185">Reference proteome</keyword>
<protein>
    <recommendedName>
        <fullName evidence="15">Ribonuclease 3</fullName>
        <ecNumber evidence="15">3.1.26.3</ecNumber>
    </recommendedName>
    <alternativeName>
        <fullName evidence="15">Ribonuclease III</fullName>
        <shortName evidence="15">RNase III</shortName>
    </alternativeName>
</protein>
<proteinExistence type="inferred from homology"/>
<comment type="cofactor">
    <cofactor evidence="15">
        <name>Mg(2+)</name>
        <dbReference type="ChEBI" id="CHEBI:18420"/>
    </cofactor>
</comment>
<evidence type="ECO:0000256" key="14">
    <source>
        <dbReference type="ARBA" id="ARBA00022884"/>
    </source>
</evidence>
<feature type="binding site" evidence="15">
    <location>
        <position position="42"/>
    </location>
    <ligand>
        <name>Mg(2+)</name>
        <dbReference type="ChEBI" id="CHEBI:18420"/>
    </ligand>
</feature>
<keyword evidence="8 15" id="KW-0819">tRNA processing</keyword>
<comment type="function">
    <text evidence="15">Digests double-stranded RNA. Involved in the processing of primary rRNA transcript to yield the immediate precursors to the large and small rRNAs (23S and 16S). Processes some mRNAs, and tRNAs when they are encoded in the rRNA operon. Processes pre-crRNA and tracrRNA of type II CRISPR loci if present in the organism.</text>
</comment>
<feature type="active site" evidence="15">
    <location>
        <position position="118"/>
    </location>
</feature>
<dbReference type="SMART" id="SM00535">
    <property type="entry name" value="RIBOc"/>
    <property type="match status" value="1"/>
</dbReference>
<comment type="similarity">
    <text evidence="3">Belongs to the ribonuclease III family.</text>
</comment>
<dbReference type="CDD" id="cd00593">
    <property type="entry name" value="RIBOc"/>
    <property type="match status" value="1"/>
</dbReference>
<evidence type="ECO:0000313" key="18">
    <source>
        <dbReference type="EMBL" id="MST88311.1"/>
    </source>
</evidence>
<feature type="binding site" evidence="15">
    <location>
        <position position="115"/>
    </location>
    <ligand>
        <name>Mg(2+)</name>
        <dbReference type="ChEBI" id="CHEBI:18420"/>
    </ligand>
</feature>
<dbReference type="PROSITE" id="PS50137">
    <property type="entry name" value="DS_RBD"/>
    <property type="match status" value="1"/>
</dbReference>
<keyword evidence="6 15" id="KW-0698">rRNA processing</keyword>
<dbReference type="EMBL" id="VUNM01000002">
    <property type="protein sequence ID" value="MST88311.1"/>
    <property type="molecule type" value="Genomic_DNA"/>
</dbReference>
<evidence type="ECO:0000259" key="17">
    <source>
        <dbReference type="PROSITE" id="PS50142"/>
    </source>
</evidence>
<evidence type="ECO:0000256" key="11">
    <source>
        <dbReference type="ARBA" id="ARBA00022759"/>
    </source>
</evidence>
<dbReference type="GO" id="GO:0042802">
    <property type="term" value="F:identical protein binding"/>
    <property type="evidence" value="ECO:0007669"/>
    <property type="project" value="UniProtKB-ARBA"/>
</dbReference>
<dbReference type="GO" id="GO:0006397">
    <property type="term" value="P:mRNA processing"/>
    <property type="evidence" value="ECO:0007669"/>
    <property type="project" value="UniProtKB-UniRule"/>
</dbReference>
<dbReference type="SMART" id="SM00358">
    <property type="entry name" value="DSRM"/>
    <property type="match status" value="1"/>
</dbReference>
<feature type="domain" description="RNase III" evidence="17">
    <location>
        <begin position="3"/>
        <end position="129"/>
    </location>
</feature>
<organism evidence="18 19">
    <name type="scientific">Sharpea porci</name>
    <dbReference type="NCBI Taxonomy" id="2652286"/>
    <lineage>
        <taxon>Bacteria</taxon>
        <taxon>Bacillati</taxon>
        <taxon>Bacillota</taxon>
        <taxon>Erysipelotrichia</taxon>
        <taxon>Erysipelotrichales</taxon>
        <taxon>Coprobacillaceae</taxon>
        <taxon>Sharpea</taxon>
    </lineage>
</organism>
<dbReference type="GO" id="GO:0010468">
    <property type="term" value="P:regulation of gene expression"/>
    <property type="evidence" value="ECO:0007669"/>
    <property type="project" value="TreeGrafter"/>
</dbReference>
<dbReference type="GO" id="GO:0019843">
    <property type="term" value="F:rRNA binding"/>
    <property type="evidence" value="ECO:0007669"/>
    <property type="project" value="UniProtKB-KW"/>
</dbReference>
<evidence type="ECO:0000256" key="12">
    <source>
        <dbReference type="ARBA" id="ARBA00022801"/>
    </source>
</evidence>
<dbReference type="Pfam" id="PF00035">
    <property type="entry name" value="dsrm"/>
    <property type="match status" value="1"/>
</dbReference>
<keyword evidence="9 15" id="KW-0540">Nuclease</keyword>
<dbReference type="InterPro" id="IPR014720">
    <property type="entry name" value="dsRBD_dom"/>
</dbReference>
<keyword evidence="11 15" id="KW-0255">Endonuclease</keyword>
<dbReference type="EC" id="3.1.26.3" evidence="15"/>
<evidence type="ECO:0000256" key="10">
    <source>
        <dbReference type="ARBA" id="ARBA00022723"/>
    </source>
</evidence>
<comment type="caution">
    <text evidence="18">The sequence shown here is derived from an EMBL/GenBank/DDBJ whole genome shotgun (WGS) entry which is preliminary data.</text>
</comment>
<evidence type="ECO:0000256" key="9">
    <source>
        <dbReference type="ARBA" id="ARBA00022722"/>
    </source>
</evidence>
<dbReference type="SUPFAM" id="SSF69065">
    <property type="entry name" value="RNase III domain-like"/>
    <property type="match status" value="1"/>
</dbReference>
<dbReference type="InterPro" id="IPR036389">
    <property type="entry name" value="RNase_III_sf"/>
</dbReference>
<gene>
    <name evidence="15" type="primary">rnc</name>
    <name evidence="18" type="ORF">FYJ79_01640</name>
</gene>
<dbReference type="SUPFAM" id="SSF54768">
    <property type="entry name" value="dsRNA-binding domain-like"/>
    <property type="match status" value="1"/>
</dbReference>
<dbReference type="GO" id="GO:0046872">
    <property type="term" value="F:metal ion binding"/>
    <property type="evidence" value="ECO:0007669"/>
    <property type="project" value="UniProtKB-KW"/>
</dbReference>
<evidence type="ECO:0000256" key="3">
    <source>
        <dbReference type="ARBA" id="ARBA00010183"/>
    </source>
</evidence>
<reference evidence="18 19" key="1">
    <citation type="submission" date="2019-08" db="EMBL/GenBank/DDBJ databases">
        <title>In-depth cultivation of the pig gut microbiome towards novel bacterial diversity and tailored functional studies.</title>
        <authorList>
            <person name="Wylensek D."/>
            <person name="Hitch T.C.A."/>
            <person name="Clavel T."/>
        </authorList>
    </citation>
    <scope>NUCLEOTIDE SEQUENCE [LARGE SCALE GENOMIC DNA]</scope>
    <source>
        <strain evidence="18 19">CA-Schmier-601-WT-3</strain>
    </source>
</reference>
<dbReference type="GO" id="GO:0008033">
    <property type="term" value="P:tRNA processing"/>
    <property type="evidence" value="ECO:0007669"/>
    <property type="project" value="UniProtKB-KW"/>
</dbReference>
<feature type="binding site" evidence="15">
    <location>
        <position position="118"/>
    </location>
    <ligand>
        <name>Mg(2+)</name>
        <dbReference type="ChEBI" id="CHEBI:18420"/>
    </ligand>
</feature>
<keyword evidence="13 15" id="KW-0460">Magnesium</keyword>
<dbReference type="AlphaFoldDB" id="A0A844FQS1"/>
<evidence type="ECO:0000256" key="2">
    <source>
        <dbReference type="ARBA" id="ARBA00004496"/>
    </source>
</evidence>
<keyword evidence="14 15" id="KW-0694">RNA-binding</keyword>
<evidence type="ECO:0000259" key="16">
    <source>
        <dbReference type="PROSITE" id="PS50137"/>
    </source>
</evidence>
<evidence type="ECO:0000313" key="19">
    <source>
        <dbReference type="Proteomes" id="UP000442619"/>
    </source>
</evidence>
<evidence type="ECO:0000256" key="5">
    <source>
        <dbReference type="ARBA" id="ARBA00022490"/>
    </source>
</evidence>
<evidence type="ECO:0000256" key="4">
    <source>
        <dbReference type="ARBA" id="ARBA00011738"/>
    </source>
</evidence>
<dbReference type="InterPro" id="IPR000999">
    <property type="entry name" value="RNase_III_dom"/>
</dbReference>
<evidence type="ECO:0000256" key="1">
    <source>
        <dbReference type="ARBA" id="ARBA00000109"/>
    </source>
</evidence>
<evidence type="ECO:0000256" key="8">
    <source>
        <dbReference type="ARBA" id="ARBA00022694"/>
    </source>
</evidence>
<keyword evidence="10 15" id="KW-0479">Metal-binding</keyword>
<dbReference type="CDD" id="cd10845">
    <property type="entry name" value="DSRM_RNAse_III_family"/>
    <property type="match status" value="1"/>
</dbReference>
<keyword evidence="15" id="KW-0699">rRNA-binding</keyword>
<sequence>MKILDFLIQENIPFTHLGLYKEAFTHSSYANEKGGKDYERLEFMGDAVLQLYVSEYIFKKFPQYPEGQLTTLRSKLVREESLARFARELGLDQLIYLGVGEEKSGGRNRDAILCDIYESFVGAIYLDCGKDEVLKILERTIFMHIEDVKHNEDITDYKTKLQELIQADDRKSVTYVLVNETGPANAPEFTMNVVLDDTVLGTGVGTSKKRAEQHAARDALKKMAMQEDQ</sequence>
<dbReference type="GO" id="GO:0003725">
    <property type="term" value="F:double-stranded RNA binding"/>
    <property type="evidence" value="ECO:0007669"/>
    <property type="project" value="TreeGrafter"/>
</dbReference>
<feature type="active site" evidence="15">
    <location>
        <position position="46"/>
    </location>
</feature>
<dbReference type="Gene3D" id="1.10.1520.10">
    <property type="entry name" value="Ribonuclease III domain"/>
    <property type="match status" value="1"/>
</dbReference>
<evidence type="ECO:0000256" key="7">
    <source>
        <dbReference type="ARBA" id="ARBA00022664"/>
    </source>
</evidence>
<dbReference type="FunFam" id="1.10.1520.10:FF:000001">
    <property type="entry name" value="Ribonuclease 3"/>
    <property type="match status" value="1"/>
</dbReference>
<keyword evidence="5 15" id="KW-0963">Cytoplasm</keyword>
<keyword evidence="7 15" id="KW-0507">mRNA processing</keyword>
<name>A0A844FQS1_9FIRM</name>
<dbReference type="GO" id="GO:0004525">
    <property type="term" value="F:ribonuclease III activity"/>
    <property type="evidence" value="ECO:0007669"/>
    <property type="project" value="UniProtKB-UniRule"/>
</dbReference>
<feature type="domain" description="DRBM" evidence="16">
    <location>
        <begin position="156"/>
        <end position="225"/>
    </location>
</feature>
<dbReference type="GO" id="GO:0006364">
    <property type="term" value="P:rRNA processing"/>
    <property type="evidence" value="ECO:0007669"/>
    <property type="project" value="UniProtKB-UniRule"/>
</dbReference>
<dbReference type="NCBIfam" id="TIGR02191">
    <property type="entry name" value="RNaseIII"/>
    <property type="match status" value="1"/>
</dbReference>
<comment type="subcellular location">
    <subcellularLocation>
        <location evidence="2 15">Cytoplasm</location>
    </subcellularLocation>
</comment>
<dbReference type="GO" id="GO:0005737">
    <property type="term" value="C:cytoplasm"/>
    <property type="evidence" value="ECO:0007669"/>
    <property type="project" value="UniProtKB-SubCell"/>
</dbReference>
<dbReference type="PROSITE" id="PS50142">
    <property type="entry name" value="RNASE_3_2"/>
    <property type="match status" value="1"/>
</dbReference>
<evidence type="ECO:0000256" key="13">
    <source>
        <dbReference type="ARBA" id="ARBA00022842"/>
    </source>
</evidence>
<comment type="subunit">
    <text evidence="4 15">Homodimer.</text>
</comment>